<accession>A0A5R9QIQ4</accession>
<dbReference type="GO" id="GO:0016491">
    <property type="term" value="F:oxidoreductase activity"/>
    <property type="evidence" value="ECO:0007669"/>
    <property type="project" value="InterPro"/>
</dbReference>
<dbReference type="InterPro" id="IPR016156">
    <property type="entry name" value="FAD/NAD-linked_Rdtase_dimer_sf"/>
</dbReference>
<dbReference type="SUPFAM" id="SSF51905">
    <property type="entry name" value="FAD/NAD(P)-binding domain"/>
    <property type="match status" value="1"/>
</dbReference>
<dbReference type="InterPro" id="IPR050260">
    <property type="entry name" value="FAD-bd_OxRdtase"/>
</dbReference>
<keyword evidence="9" id="KW-1185">Reference proteome</keyword>
<dbReference type="PANTHER" id="PTHR43429">
    <property type="entry name" value="PYRIDINE NUCLEOTIDE-DISULFIDE OXIDOREDUCTASE DOMAIN-CONTAINING"/>
    <property type="match status" value="1"/>
</dbReference>
<evidence type="ECO:0000259" key="6">
    <source>
        <dbReference type="Pfam" id="PF07992"/>
    </source>
</evidence>
<evidence type="ECO:0000256" key="1">
    <source>
        <dbReference type="ARBA" id="ARBA00001974"/>
    </source>
</evidence>
<dbReference type="Pfam" id="PF07992">
    <property type="entry name" value="Pyr_redox_2"/>
    <property type="match status" value="1"/>
</dbReference>
<dbReference type="AlphaFoldDB" id="A0A5R9QIQ4"/>
<reference evidence="8 9" key="1">
    <citation type="journal article" date="2017" name="Eur. J. Clin. Microbiol. Infect. Dis.">
        <title>Uncommonly isolated clinical Pseudomonas: identification and phylogenetic assignation.</title>
        <authorList>
            <person name="Mulet M."/>
            <person name="Gomila M."/>
            <person name="Ramirez A."/>
            <person name="Cardew S."/>
            <person name="Moore E.R."/>
            <person name="Lalucat J."/>
            <person name="Garcia-Valdes E."/>
        </authorList>
    </citation>
    <scope>NUCLEOTIDE SEQUENCE [LARGE SCALE GENOMIC DNA]</scope>
    <source>
        <strain evidence="8 9">SD129</strain>
    </source>
</reference>
<sequence length="454" mass="49070">MKKLKLVMIGNGMAGVRTLEELLKLAPDLYDITVFGAEPHPNYNRILLSPVLAGEQNFEDIVLNDLQWYRVHGIALRMNSKVVRIDRAGRRVIAQDGSEAEYDRLLIATGSTPFMLPVPGNTLRGVIGYRDIADTRTMMETAATHRHAVVIGGGLLGLEAANGLKLRGMDVSVVHIGESLMERQLDRTAGRLLQDALEARGLRFLLSRHTAELVDDGEGRVRAVRFTDGEEVPADLVVMAAGIRPNCELAEQAGIPCNRGILVSDTLQTYDPRIYAVGECASHRGTAYGLVAPLYEQARVCANHLAMLGFSRYPGSVTSTKLKVTGIDLFSAGDFLGAEGTETITLKDPVGGIYKKLVIKDDVLVGACLYGDTADGGWYLRQIRERREIAGVRDQLMFGAAALGQDATLGKGPSAPLPLTAGTKTPCPPRTEEIEPLTLPPRNHGASRTALSPL</sequence>
<dbReference type="Gene3D" id="3.50.50.60">
    <property type="entry name" value="FAD/NAD(P)-binding domain"/>
    <property type="match status" value="2"/>
</dbReference>
<evidence type="ECO:0000256" key="5">
    <source>
        <dbReference type="SAM" id="MobiDB-lite"/>
    </source>
</evidence>
<dbReference type="Pfam" id="PF18267">
    <property type="entry name" value="Rubredoxin_C"/>
    <property type="match status" value="1"/>
</dbReference>
<dbReference type="Proteomes" id="UP000306753">
    <property type="component" value="Unassembled WGS sequence"/>
</dbReference>
<evidence type="ECO:0000313" key="9">
    <source>
        <dbReference type="Proteomes" id="UP000306753"/>
    </source>
</evidence>
<dbReference type="EMBL" id="QLAG01000002">
    <property type="protein sequence ID" value="TLX65147.1"/>
    <property type="molecule type" value="Genomic_DNA"/>
</dbReference>
<dbReference type="InterPro" id="IPR023753">
    <property type="entry name" value="FAD/NAD-binding_dom"/>
</dbReference>
<comment type="similarity">
    <text evidence="2">Belongs to the FAD-dependent oxidoreductase family.</text>
</comment>
<evidence type="ECO:0000313" key="8">
    <source>
        <dbReference type="EMBL" id="TLX65147.1"/>
    </source>
</evidence>
<comment type="cofactor">
    <cofactor evidence="1">
        <name>FAD</name>
        <dbReference type="ChEBI" id="CHEBI:57692"/>
    </cofactor>
</comment>
<dbReference type="Gene3D" id="3.30.390.30">
    <property type="match status" value="1"/>
</dbReference>
<dbReference type="FunFam" id="3.50.50.60:FF:000033">
    <property type="entry name" value="Nitrite reductase [NAD(P)H], large subunit"/>
    <property type="match status" value="1"/>
</dbReference>
<feature type="region of interest" description="Disordered" evidence="5">
    <location>
        <begin position="409"/>
        <end position="454"/>
    </location>
</feature>
<keyword evidence="3" id="KW-0285">Flavoprotein</keyword>
<gene>
    <name evidence="8" type="ORF">DN820_02215</name>
</gene>
<organism evidence="8 9">
    <name type="scientific">Stutzerimonas nosocomialis</name>
    <dbReference type="NCBI Taxonomy" id="1056496"/>
    <lineage>
        <taxon>Bacteria</taxon>
        <taxon>Pseudomonadati</taxon>
        <taxon>Pseudomonadota</taxon>
        <taxon>Gammaproteobacteria</taxon>
        <taxon>Pseudomonadales</taxon>
        <taxon>Pseudomonadaceae</taxon>
        <taxon>Stutzerimonas</taxon>
    </lineage>
</organism>
<evidence type="ECO:0000256" key="2">
    <source>
        <dbReference type="ARBA" id="ARBA00006442"/>
    </source>
</evidence>
<dbReference type="PRINTS" id="PR00368">
    <property type="entry name" value="FADPNR"/>
</dbReference>
<comment type="caution">
    <text evidence="8">The sequence shown here is derived from an EMBL/GenBank/DDBJ whole genome shotgun (WGS) entry which is preliminary data.</text>
</comment>
<dbReference type="PRINTS" id="PR00411">
    <property type="entry name" value="PNDRDTASEI"/>
</dbReference>
<feature type="domain" description="FAD/NAD(P)-binding" evidence="6">
    <location>
        <begin position="5"/>
        <end position="285"/>
    </location>
</feature>
<protein>
    <submittedName>
        <fullName evidence="8">NAD(P)/FAD-dependent oxidoreductase</fullName>
    </submittedName>
</protein>
<evidence type="ECO:0000256" key="4">
    <source>
        <dbReference type="ARBA" id="ARBA00022827"/>
    </source>
</evidence>
<dbReference type="InterPro" id="IPR036188">
    <property type="entry name" value="FAD/NAD-bd_sf"/>
</dbReference>
<evidence type="ECO:0000259" key="7">
    <source>
        <dbReference type="Pfam" id="PF18267"/>
    </source>
</evidence>
<proteinExistence type="inferred from homology"/>
<dbReference type="PANTHER" id="PTHR43429:SF3">
    <property type="entry name" value="NITRITE REDUCTASE [NAD(P)H]"/>
    <property type="match status" value="1"/>
</dbReference>
<dbReference type="InterPro" id="IPR041575">
    <property type="entry name" value="Rubredoxin_C"/>
</dbReference>
<keyword evidence="4" id="KW-0274">FAD</keyword>
<evidence type="ECO:0000256" key="3">
    <source>
        <dbReference type="ARBA" id="ARBA00022630"/>
    </source>
</evidence>
<feature type="domain" description="NADH-rubredoxin oxidoreductase C-terminal" evidence="7">
    <location>
        <begin position="319"/>
        <end position="386"/>
    </location>
</feature>
<name>A0A5R9QIQ4_9GAMM</name>